<evidence type="ECO:0000259" key="2">
    <source>
        <dbReference type="Pfam" id="PF08547"/>
    </source>
</evidence>
<dbReference type="EMBL" id="JAIHOM010000006">
    <property type="protein sequence ID" value="MCW6035009.1"/>
    <property type="molecule type" value="Genomic_DNA"/>
</dbReference>
<dbReference type="PANTHER" id="PTHR13194">
    <property type="entry name" value="COMPLEX I INTERMEDIATE-ASSOCIATED PROTEIN 30"/>
    <property type="match status" value="1"/>
</dbReference>
<dbReference type="RefSeq" id="WP_265262670.1">
    <property type="nucleotide sequence ID" value="NZ_JAIHOM010000006.1"/>
</dbReference>
<organism evidence="3 4">
    <name type="scientific">Spirulina subsalsa FACHB-351</name>
    <dbReference type="NCBI Taxonomy" id="234711"/>
    <lineage>
        <taxon>Bacteria</taxon>
        <taxon>Bacillati</taxon>
        <taxon>Cyanobacteriota</taxon>
        <taxon>Cyanophyceae</taxon>
        <taxon>Spirulinales</taxon>
        <taxon>Spirulinaceae</taxon>
        <taxon>Spirulina</taxon>
    </lineage>
</organism>
<gene>
    <name evidence="3" type="ORF">K4A83_01800</name>
</gene>
<feature type="domain" description="NADH:ubiquinone oxidoreductase intermediate-associated protein 30" evidence="2">
    <location>
        <begin position="50"/>
        <end position="216"/>
    </location>
</feature>
<name>A0ABT3L0I4_9CYAN</name>
<dbReference type="Pfam" id="PF08547">
    <property type="entry name" value="CIA30"/>
    <property type="match status" value="1"/>
</dbReference>
<dbReference type="Proteomes" id="UP001526426">
    <property type="component" value="Unassembled WGS sequence"/>
</dbReference>
<dbReference type="PANTHER" id="PTHR13194:SF19">
    <property type="entry name" value="NAD(P)-BINDING ROSSMANN-FOLD SUPERFAMILY PROTEIN"/>
    <property type="match status" value="1"/>
</dbReference>
<dbReference type="SUPFAM" id="SSF49785">
    <property type="entry name" value="Galactose-binding domain-like"/>
    <property type="match status" value="1"/>
</dbReference>
<feature type="non-terminal residue" evidence="3">
    <location>
        <position position="1"/>
    </location>
</feature>
<accession>A0ABT3L0I4</accession>
<evidence type="ECO:0000313" key="4">
    <source>
        <dbReference type="Proteomes" id="UP001526426"/>
    </source>
</evidence>
<sequence length="277" mass="30190">PNTPNPQVSELPPLLNHVQSVIYTGDVNALPPWIDVIAQYLGIGSETLLFDFRQPNDDLKASWGAVDDVVMGGVSASGIRCLEGRAIFAGNVSTANSGGFASVRNRNFDPPLDLSHYDGIQLRVKGDGQRYKLILRSEGRWDGVSYCYSFDTVAGDWITVSIPFRDLRPVFRAKTLTNVGEFDASRTYSFQIMLSKFEYDGALNPHFTAGGFSLEIATIQAYGGVVTPKLIVFTNRDLPSVIESGLNQSGLAYKILEMGDTGEAMAEQILKVLSPVS</sequence>
<dbReference type="InterPro" id="IPR013857">
    <property type="entry name" value="NADH-UbQ_OxRdtase-assoc_prot30"/>
</dbReference>
<proteinExistence type="inferred from homology"/>
<evidence type="ECO:0000313" key="3">
    <source>
        <dbReference type="EMBL" id="MCW6035009.1"/>
    </source>
</evidence>
<evidence type="ECO:0000256" key="1">
    <source>
        <dbReference type="ARBA" id="ARBA00007884"/>
    </source>
</evidence>
<comment type="similarity">
    <text evidence="1">Belongs to the CIA30 family.</text>
</comment>
<dbReference type="InterPro" id="IPR008979">
    <property type="entry name" value="Galactose-bd-like_sf"/>
</dbReference>
<keyword evidence="4" id="KW-1185">Reference proteome</keyword>
<reference evidence="3 4" key="1">
    <citation type="submission" date="2021-08" db="EMBL/GenBank/DDBJ databases">
        <title>Draft genome sequence of Spirulina subsalsa with high tolerance to salinity and hype-accumulation of phycocyanin.</title>
        <authorList>
            <person name="Pei H."/>
            <person name="Jiang L."/>
        </authorList>
    </citation>
    <scope>NUCLEOTIDE SEQUENCE [LARGE SCALE GENOMIC DNA]</scope>
    <source>
        <strain evidence="3 4">FACHB-351</strain>
    </source>
</reference>
<protein>
    <submittedName>
        <fullName evidence="3">CIA30 family protein</fullName>
    </submittedName>
</protein>
<dbReference type="Gene3D" id="2.60.120.430">
    <property type="entry name" value="Galactose-binding lectin"/>
    <property type="match status" value="1"/>
</dbReference>
<dbReference type="InterPro" id="IPR039131">
    <property type="entry name" value="NDUFAF1"/>
</dbReference>
<comment type="caution">
    <text evidence="3">The sequence shown here is derived from an EMBL/GenBank/DDBJ whole genome shotgun (WGS) entry which is preliminary data.</text>
</comment>